<evidence type="ECO:0000313" key="17">
    <source>
        <dbReference type="EMBL" id="MTV49031.1"/>
    </source>
</evidence>
<dbReference type="InterPro" id="IPR024893">
    <property type="entry name" value="ATP_PRibTrfase_HisG_short"/>
</dbReference>
<evidence type="ECO:0000256" key="12">
    <source>
        <dbReference type="ARBA" id="ARBA00022840"/>
    </source>
</evidence>
<evidence type="ECO:0000256" key="7">
    <source>
        <dbReference type="ARBA" id="ARBA00022490"/>
    </source>
</evidence>
<evidence type="ECO:0000256" key="5">
    <source>
        <dbReference type="ARBA" id="ARBA00011946"/>
    </source>
</evidence>
<evidence type="ECO:0000256" key="6">
    <source>
        <dbReference type="ARBA" id="ARBA00020998"/>
    </source>
</evidence>
<name>A0A6I3SJE2_HELMO</name>
<comment type="domain">
    <text evidence="15">Lacks the C-terminal regulatory region which is replaced by HisZ.</text>
</comment>
<dbReference type="InterPro" id="IPR018198">
    <property type="entry name" value="ATP_PRibTrfase_CS"/>
</dbReference>
<evidence type="ECO:0000256" key="13">
    <source>
        <dbReference type="ARBA" id="ARBA00023102"/>
    </source>
</evidence>
<dbReference type="InterPro" id="IPR013820">
    <property type="entry name" value="ATP_PRibTrfase_cat"/>
</dbReference>
<dbReference type="CDD" id="cd13595">
    <property type="entry name" value="PBP2_HisGs"/>
    <property type="match status" value="1"/>
</dbReference>
<dbReference type="GO" id="GO:0005737">
    <property type="term" value="C:cytoplasm"/>
    <property type="evidence" value="ECO:0007669"/>
    <property type="project" value="UniProtKB-SubCell"/>
</dbReference>
<dbReference type="FunFam" id="3.40.190.10:FF:000008">
    <property type="entry name" value="ATP phosphoribosyltransferase"/>
    <property type="match status" value="1"/>
</dbReference>
<dbReference type="SUPFAM" id="SSF53850">
    <property type="entry name" value="Periplasmic binding protein-like II"/>
    <property type="match status" value="1"/>
</dbReference>
<evidence type="ECO:0000256" key="9">
    <source>
        <dbReference type="ARBA" id="ARBA00022676"/>
    </source>
</evidence>
<comment type="catalytic activity">
    <reaction evidence="1 15">
        <text>1-(5-phospho-beta-D-ribosyl)-ATP + diphosphate = 5-phospho-alpha-D-ribose 1-diphosphate + ATP</text>
        <dbReference type="Rhea" id="RHEA:18473"/>
        <dbReference type="ChEBI" id="CHEBI:30616"/>
        <dbReference type="ChEBI" id="CHEBI:33019"/>
        <dbReference type="ChEBI" id="CHEBI:58017"/>
        <dbReference type="ChEBI" id="CHEBI:73183"/>
        <dbReference type="EC" id="2.4.2.17"/>
    </reaction>
</comment>
<comment type="pathway">
    <text evidence="3 15">Amino-acid biosynthesis; L-histidine biosynthesis; L-histidine from 5-phospho-alpha-D-ribose 1-diphosphate: step 1/9.</text>
</comment>
<keyword evidence="13 15" id="KW-0368">Histidine biosynthesis</keyword>
<evidence type="ECO:0000259" key="16">
    <source>
        <dbReference type="Pfam" id="PF01634"/>
    </source>
</evidence>
<dbReference type="Pfam" id="PF01634">
    <property type="entry name" value="HisG"/>
    <property type="match status" value="1"/>
</dbReference>
<keyword evidence="10 15" id="KW-0808">Transferase</keyword>
<evidence type="ECO:0000313" key="18">
    <source>
        <dbReference type="Proteomes" id="UP000430670"/>
    </source>
</evidence>
<evidence type="ECO:0000256" key="2">
    <source>
        <dbReference type="ARBA" id="ARBA00004496"/>
    </source>
</evidence>
<dbReference type="InterPro" id="IPR001348">
    <property type="entry name" value="ATP_PRibTrfase_HisG"/>
</dbReference>
<dbReference type="EC" id="2.4.2.17" evidence="5 15"/>
<feature type="domain" description="ATP phosphoribosyltransferase catalytic" evidence="16">
    <location>
        <begin position="54"/>
        <end position="210"/>
    </location>
</feature>
<reference evidence="17 18" key="1">
    <citation type="submission" date="2019-11" db="EMBL/GenBank/DDBJ databases">
        <title>Whole-genome sequence of a the green, strictly anaerobic photosynthetic bacterium Heliobacillus mobilis DSM 6151.</title>
        <authorList>
            <person name="Kyndt J.A."/>
            <person name="Meyer T.E."/>
        </authorList>
    </citation>
    <scope>NUCLEOTIDE SEQUENCE [LARGE SCALE GENOMIC DNA]</scope>
    <source>
        <strain evidence="17 18">DSM 6151</strain>
    </source>
</reference>
<dbReference type="OrthoDB" id="9801867at2"/>
<dbReference type="PANTHER" id="PTHR21403">
    <property type="entry name" value="ATP PHOSPHORIBOSYLTRANSFERASE ATP-PRTASE"/>
    <property type="match status" value="1"/>
</dbReference>
<dbReference type="HAMAP" id="MF_01018">
    <property type="entry name" value="HisG_Short"/>
    <property type="match status" value="1"/>
</dbReference>
<comment type="caution">
    <text evidence="17">The sequence shown here is derived from an EMBL/GenBank/DDBJ whole genome shotgun (WGS) entry which is preliminary data.</text>
</comment>
<keyword evidence="7 15" id="KW-0963">Cytoplasm</keyword>
<keyword evidence="18" id="KW-1185">Reference proteome</keyword>
<evidence type="ECO:0000256" key="4">
    <source>
        <dbReference type="ARBA" id="ARBA00009489"/>
    </source>
</evidence>
<evidence type="ECO:0000256" key="10">
    <source>
        <dbReference type="ARBA" id="ARBA00022679"/>
    </source>
</evidence>
<evidence type="ECO:0000256" key="3">
    <source>
        <dbReference type="ARBA" id="ARBA00004667"/>
    </source>
</evidence>
<comment type="subunit">
    <text evidence="15">Heteromultimer composed of HisG and HisZ subunits.</text>
</comment>
<dbReference type="NCBIfam" id="TIGR00070">
    <property type="entry name" value="hisG"/>
    <property type="match status" value="1"/>
</dbReference>
<dbReference type="UniPathway" id="UPA00031">
    <property type="reaction ID" value="UER00006"/>
</dbReference>
<dbReference type="GO" id="GO:0005524">
    <property type="term" value="F:ATP binding"/>
    <property type="evidence" value="ECO:0007669"/>
    <property type="project" value="UniProtKB-KW"/>
</dbReference>
<keyword evidence="8 15" id="KW-0028">Amino-acid biosynthesis</keyword>
<protein>
    <recommendedName>
        <fullName evidence="6 15">ATP phosphoribosyltransferase</fullName>
        <shortName evidence="15">ATP-PRT</shortName>
        <shortName evidence="15">ATP-PRTase</shortName>
        <ecNumber evidence="5 15">2.4.2.17</ecNumber>
    </recommendedName>
</protein>
<evidence type="ECO:0000256" key="11">
    <source>
        <dbReference type="ARBA" id="ARBA00022741"/>
    </source>
</evidence>
<sequence length="220" mass="24892">MKDMLTIALPKGKLFEDAIPLLQEAGLCTKNLSEDSRKLVIRHEKERLNYIICRPTDIPTFVEYGAADIGIVGKDTIVEQDKDIMELVDLKFGHCRFVVALPETAAKKGRDLTQFNHRRVATKFPKVAESFFAEKGMQVEIIKLHGNIELAPAVGLADMIIDIVSSGRTLKENNLVAVEDIFHATARLIANRVSYRLKHQRIQPVVERIRSLVKDREVTY</sequence>
<accession>A0A6I3SJE2</accession>
<organism evidence="17 18">
    <name type="scientific">Heliobacterium mobile</name>
    <name type="common">Heliobacillus mobilis</name>
    <dbReference type="NCBI Taxonomy" id="28064"/>
    <lineage>
        <taxon>Bacteria</taxon>
        <taxon>Bacillati</taxon>
        <taxon>Bacillota</taxon>
        <taxon>Clostridia</taxon>
        <taxon>Eubacteriales</taxon>
        <taxon>Heliobacteriaceae</taxon>
        <taxon>Heliobacterium</taxon>
    </lineage>
</organism>
<keyword evidence="12 15" id="KW-0067">ATP-binding</keyword>
<gene>
    <name evidence="15" type="primary">hisG</name>
    <name evidence="17" type="ORF">GJ688_08575</name>
</gene>
<evidence type="ECO:0000256" key="1">
    <source>
        <dbReference type="ARBA" id="ARBA00000915"/>
    </source>
</evidence>
<dbReference type="GO" id="GO:0000105">
    <property type="term" value="P:L-histidine biosynthetic process"/>
    <property type="evidence" value="ECO:0007669"/>
    <property type="project" value="UniProtKB-UniRule"/>
</dbReference>
<comment type="function">
    <text evidence="14 15">Catalyzes the condensation of ATP and 5-phosphoribose 1-diphosphate to form N'-(5'-phosphoribosyl)-ATP (PR-ATP). Has a crucial role in the pathway because the rate of histidine biosynthesis seems to be controlled primarily by regulation of HisG enzymatic activity.</text>
</comment>
<dbReference type="Gene3D" id="3.40.190.10">
    <property type="entry name" value="Periplasmic binding protein-like II"/>
    <property type="match status" value="2"/>
</dbReference>
<dbReference type="GO" id="GO:0003879">
    <property type="term" value="F:ATP phosphoribosyltransferase activity"/>
    <property type="evidence" value="ECO:0007669"/>
    <property type="project" value="UniProtKB-UniRule"/>
</dbReference>
<keyword evidence="9 15" id="KW-0328">Glycosyltransferase</keyword>
<dbReference type="PANTHER" id="PTHR21403:SF8">
    <property type="entry name" value="ATP PHOSPHORIBOSYLTRANSFERASE"/>
    <property type="match status" value="1"/>
</dbReference>
<dbReference type="RefSeq" id="WP_155476138.1">
    <property type="nucleotide sequence ID" value="NZ_WNKU01000008.1"/>
</dbReference>
<comment type="similarity">
    <text evidence="4 15">Belongs to the ATP phosphoribosyltransferase family. Short subfamily.</text>
</comment>
<dbReference type="EMBL" id="WNKU01000008">
    <property type="protein sequence ID" value="MTV49031.1"/>
    <property type="molecule type" value="Genomic_DNA"/>
</dbReference>
<dbReference type="PROSITE" id="PS01316">
    <property type="entry name" value="ATP_P_PHORIBOSYLTR"/>
    <property type="match status" value="1"/>
</dbReference>
<dbReference type="AlphaFoldDB" id="A0A6I3SJE2"/>
<evidence type="ECO:0000256" key="15">
    <source>
        <dbReference type="HAMAP-Rule" id="MF_01018"/>
    </source>
</evidence>
<evidence type="ECO:0000256" key="8">
    <source>
        <dbReference type="ARBA" id="ARBA00022605"/>
    </source>
</evidence>
<comment type="subcellular location">
    <subcellularLocation>
        <location evidence="2 15">Cytoplasm</location>
    </subcellularLocation>
</comment>
<dbReference type="Proteomes" id="UP000430670">
    <property type="component" value="Unassembled WGS sequence"/>
</dbReference>
<proteinExistence type="inferred from homology"/>
<keyword evidence="11 15" id="KW-0547">Nucleotide-binding</keyword>
<evidence type="ECO:0000256" key="14">
    <source>
        <dbReference type="ARBA" id="ARBA00024861"/>
    </source>
</evidence>